<comment type="caution">
    <text evidence="1">The sequence shown here is derived from an EMBL/GenBank/DDBJ whole genome shotgun (WGS) entry which is preliminary data.</text>
</comment>
<protein>
    <submittedName>
        <fullName evidence="1">Uncharacterized protein</fullName>
    </submittedName>
</protein>
<proteinExistence type="predicted"/>
<sequence>MPLRKAIKSVARPVILEAQCTHITMTRVYGAPNLCSVCHRPGTFGWVYQCTQDKEGIIDDALAQGDLSCCDQAGLTMVAEMNARRSSVPDRQDKFSFLDQLSCDQMASYRPDQIATVLRQKEKVQAMIQRDRMTQNGTSLFAHDGLFDLTEPLPNSYDTARNECLYRVCARCRPACVDRAYISLDAVANDQIPPTAATGFGFQTISGLPVTDARIVRSIGQRTIPACTPDSSPRLSWLNSSLCLMDLLEQQIAGEVRPPTARNSPANDAPCSVTEPAPCSGTLSRSVPCNNLGDQISLKESPGVCVTSEPTFQCESSPMPANLGVHIRSDTESSYTKLRIGARSGFERSVSDMITAA</sequence>
<evidence type="ECO:0000313" key="2">
    <source>
        <dbReference type="Proteomes" id="UP000315783"/>
    </source>
</evidence>
<dbReference type="AlphaFoldDB" id="A0A545VPV3"/>
<dbReference type="Proteomes" id="UP000315783">
    <property type="component" value="Unassembled WGS sequence"/>
</dbReference>
<dbReference type="OrthoDB" id="4776522at2759"/>
<evidence type="ECO:0000313" key="1">
    <source>
        <dbReference type="EMBL" id="TQV91817.1"/>
    </source>
</evidence>
<gene>
    <name evidence="1" type="ORF">IF1G_09402</name>
</gene>
<reference evidence="1 2" key="1">
    <citation type="journal article" date="2019" name="Appl. Microbiol. Biotechnol.">
        <title>Genome sequence of Isaria javanica and comparative genome analysis insights into family S53 peptidase evolution in fungal entomopathogens.</title>
        <authorList>
            <person name="Lin R."/>
            <person name="Zhang X."/>
            <person name="Xin B."/>
            <person name="Zou M."/>
            <person name="Gao Y."/>
            <person name="Qin F."/>
            <person name="Hu Q."/>
            <person name="Xie B."/>
            <person name="Cheng X."/>
        </authorList>
    </citation>
    <scope>NUCLEOTIDE SEQUENCE [LARGE SCALE GENOMIC DNA]</scope>
    <source>
        <strain evidence="1 2">IJ1G</strain>
    </source>
</reference>
<name>A0A545VPV3_9HYPO</name>
<accession>A0A545VPV3</accession>
<dbReference type="STRING" id="43265.A0A545VPV3"/>
<organism evidence="1 2">
    <name type="scientific">Cordyceps javanica</name>
    <dbReference type="NCBI Taxonomy" id="43265"/>
    <lineage>
        <taxon>Eukaryota</taxon>
        <taxon>Fungi</taxon>
        <taxon>Dikarya</taxon>
        <taxon>Ascomycota</taxon>
        <taxon>Pezizomycotina</taxon>
        <taxon>Sordariomycetes</taxon>
        <taxon>Hypocreomycetidae</taxon>
        <taxon>Hypocreales</taxon>
        <taxon>Cordycipitaceae</taxon>
        <taxon>Cordyceps</taxon>
    </lineage>
</organism>
<keyword evidence="2" id="KW-1185">Reference proteome</keyword>
<dbReference type="EMBL" id="SPUK01000017">
    <property type="protein sequence ID" value="TQV91817.1"/>
    <property type="molecule type" value="Genomic_DNA"/>
</dbReference>